<dbReference type="FunFam" id="2.40.40.10:FF:000003">
    <property type="entry name" value="Endolytic peptidoglycan transglycosylase RlpA"/>
    <property type="match status" value="1"/>
</dbReference>
<keyword evidence="9" id="KW-1185">Reference proteome</keyword>
<evidence type="ECO:0000313" key="8">
    <source>
        <dbReference type="EMBL" id="QBF82335.1"/>
    </source>
</evidence>
<dbReference type="OrthoDB" id="9779128at2"/>
<evidence type="ECO:0000259" key="7">
    <source>
        <dbReference type="PROSITE" id="PS51724"/>
    </source>
</evidence>
<dbReference type="EMBL" id="CP036200">
    <property type="protein sequence ID" value="QBF82335.1"/>
    <property type="molecule type" value="Genomic_DNA"/>
</dbReference>
<dbReference type="InterPro" id="IPR007730">
    <property type="entry name" value="SPOR-like_dom"/>
</dbReference>
<dbReference type="Pfam" id="PF05036">
    <property type="entry name" value="SPOR"/>
    <property type="match status" value="1"/>
</dbReference>
<dbReference type="NCBIfam" id="TIGR00413">
    <property type="entry name" value="rlpA"/>
    <property type="match status" value="1"/>
</dbReference>
<evidence type="ECO:0000256" key="6">
    <source>
        <dbReference type="SAM" id="MobiDB-lite"/>
    </source>
</evidence>
<dbReference type="GO" id="GO:0042834">
    <property type="term" value="F:peptidoglycan binding"/>
    <property type="evidence" value="ECO:0007669"/>
    <property type="project" value="InterPro"/>
</dbReference>
<evidence type="ECO:0000256" key="2">
    <source>
        <dbReference type="ARBA" id="ARBA00023239"/>
    </source>
</evidence>
<gene>
    <name evidence="4" type="primary">rlpA</name>
    <name evidence="8" type="ORF">EXU30_06220</name>
</gene>
<dbReference type="InterPro" id="IPR036908">
    <property type="entry name" value="RlpA-like_sf"/>
</dbReference>
<dbReference type="InterPro" id="IPR034718">
    <property type="entry name" value="RlpA"/>
</dbReference>
<dbReference type="InterPro" id="IPR009009">
    <property type="entry name" value="RlpA-like_DPBB"/>
</dbReference>
<dbReference type="GO" id="GO:0071555">
    <property type="term" value="P:cell wall organization"/>
    <property type="evidence" value="ECO:0007669"/>
    <property type="project" value="UniProtKB-KW"/>
</dbReference>
<evidence type="ECO:0000256" key="5">
    <source>
        <dbReference type="RuleBase" id="RU003495"/>
    </source>
</evidence>
<dbReference type="SUPFAM" id="SSF50685">
    <property type="entry name" value="Barwin-like endoglucanases"/>
    <property type="match status" value="1"/>
</dbReference>
<dbReference type="GO" id="GO:0009279">
    <property type="term" value="C:cell outer membrane"/>
    <property type="evidence" value="ECO:0007669"/>
    <property type="project" value="TreeGrafter"/>
</dbReference>
<dbReference type="EC" id="4.2.2.-" evidence="4"/>
<dbReference type="Proteomes" id="UP000291106">
    <property type="component" value="Chromosome"/>
</dbReference>
<evidence type="ECO:0000313" key="9">
    <source>
        <dbReference type="Proteomes" id="UP000291106"/>
    </source>
</evidence>
<dbReference type="Gene3D" id="3.30.70.1070">
    <property type="entry name" value="Sporulation related repeat"/>
    <property type="match status" value="1"/>
</dbReference>
<feature type="compositionally biased region" description="Basic and acidic residues" evidence="6">
    <location>
        <begin position="31"/>
        <end position="44"/>
    </location>
</feature>
<evidence type="ECO:0000256" key="4">
    <source>
        <dbReference type="HAMAP-Rule" id="MF_02071"/>
    </source>
</evidence>
<evidence type="ECO:0000256" key="1">
    <source>
        <dbReference type="ARBA" id="ARBA00022729"/>
    </source>
</evidence>
<dbReference type="InterPro" id="IPR036680">
    <property type="entry name" value="SPOR-like_sf"/>
</dbReference>
<dbReference type="PANTHER" id="PTHR34183">
    <property type="entry name" value="ENDOLYTIC PEPTIDOGLYCAN TRANSGLYCOSYLASE RLPA"/>
    <property type="match status" value="1"/>
</dbReference>
<dbReference type="PANTHER" id="PTHR34183:SF1">
    <property type="entry name" value="ENDOLYTIC PEPTIDOGLYCAN TRANSGLYCOSYLASE RLPA"/>
    <property type="match status" value="1"/>
</dbReference>
<dbReference type="CDD" id="cd22268">
    <property type="entry name" value="DPBB_RlpA-like"/>
    <property type="match status" value="1"/>
</dbReference>
<dbReference type="Gene3D" id="2.40.40.10">
    <property type="entry name" value="RlpA-like domain"/>
    <property type="match status" value="1"/>
</dbReference>
<dbReference type="SUPFAM" id="SSF110997">
    <property type="entry name" value="Sporulation related repeat"/>
    <property type="match status" value="1"/>
</dbReference>
<feature type="signal peptide" evidence="4">
    <location>
        <begin position="1"/>
        <end position="27"/>
    </location>
</feature>
<organism evidence="8 9">
    <name type="scientific">Shewanella maritima</name>
    <dbReference type="NCBI Taxonomy" id="2520507"/>
    <lineage>
        <taxon>Bacteria</taxon>
        <taxon>Pseudomonadati</taxon>
        <taxon>Pseudomonadota</taxon>
        <taxon>Gammaproteobacteria</taxon>
        <taxon>Alteromonadales</taxon>
        <taxon>Shewanellaceae</taxon>
        <taxon>Shewanella</taxon>
    </lineage>
</organism>
<dbReference type="PROSITE" id="PS51724">
    <property type="entry name" value="SPOR"/>
    <property type="match status" value="1"/>
</dbReference>
<feature type="domain" description="SPOR" evidence="7">
    <location>
        <begin position="195"/>
        <end position="271"/>
    </location>
</feature>
<protein>
    <recommendedName>
        <fullName evidence="4">Endolytic peptidoglycan transglycosylase RlpA</fullName>
        <ecNumber evidence="4">4.2.2.-</ecNumber>
    </recommendedName>
</protein>
<dbReference type="HAMAP" id="MF_02071">
    <property type="entry name" value="RlpA"/>
    <property type="match status" value="1"/>
</dbReference>
<keyword evidence="1 4" id="KW-0732">Signal</keyword>
<dbReference type="AlphaFoldDB" id="A0A411PFL7"/>
<name>A0A411PFL7_9GAMM</name>
<dbReference type="GO" id="GO:0008932">
    <property type="term" value="F:lytic endotransglycosylase activity"/>
    <property type="evidence" value="ECO:0007669"/>
    <property type="project" value="UniProtKB-UniRule"/>
</dbReference>
<feature type="chain" id="PRO_5019596207" description="Endolytic peptidoglycan transglycosylase RlpA" evidence="4">
    <location>
        <begin position="28"/>
        <end position="277"/>
    </location>
</feature>
<accession>A0A411PFL7</accession>
<reference evidence="8 9" key="1">
    <citation type="submission" date="2019-02" db="EMBL/GenBank/DDBJ databases">
        <title>Shewanella sp. D4-2 isolated from Dokdo Island.</title>
        <authorList>
            <person name="Baek K."/>
        </authorList>
    </citation>
    <scope>NUCLEOTIDE SEQUENCE [LARGE SCALE GENOMIC DNA]</scope>
    <source>
        <strain evidence="8 9">D4-2</strain>
    </source>
</reference>
<feature type="region of interest" description="Disordered" evidence="6">
    <location>
        <begin position="26"/>
        <end position="60"/>
    </location>
</feature>
<dbReference type="KEGG" id="smai:EXU30_06220"/>
<keyword evidence="3 4" id="KW-0961">Cell wall biogenesis/degradation</keyword>
<sequence precursor="true">MQTKFQSLTVIAIAAAALMLNGCSSNNQPKSQDERYSIKHDKPPENAPDVSKVEDAYPKYEPYSKQGNNMTYTVRGKSYTVLDTGKNFKQSGYASWYGAKFHGHLTSNGETYDMYSMSAAHKTLPLPSYVKVTNHANNKQVVVRVNDRGPFHEGRIIDLSYAAAYKLDMLKTGTAKVSIEVIHFDSPRSIALEELRDDSIHFVQVVASSNKAKIEQIAEQMAKQFQVNTQVVSGDGLHRLQLGPIGQHYLAEQLLLKVKQSGYPQSYLLQQKPQQTQ</sequence>
<dbReference type="Pfam" id="PF03330">
    <property type="entry name" value="DPBB_1"/>
    <property type="match status" value="1"/>
</dbReference>
<comment type="similarity">
    <text evidence="4 5">Belongs to the RlpA family.</text>
</comment>
<dbReference type="InterPro" id="IPR012997">
    <property type="entry name" value="RplA"/>
</dbReference>
<dbReference type="RefSeq" id="WP_130598361.1">
    <property type="nucleotide sequence ID" value="NZ_CP036200.1"/>
</dbReference>
<evidence type="ECO:0000256" key="3">
    <source>
        <dbReference type="ARBA" id="ARBA00023316"/>
    </source>
</evidence>
<comment type="function">
    <text evidence="4">Lytic transglycosylase with a strong preference for naked glycan strands that lack stem peptides.</text>
</comment>
<keyword evidence="2 4" id="KW-0456">Lyase</keyword>
<proteinExistence type="inferred from homology"/>
<dbReference type="GO" id="GO:0000270">
    <property type="term" value="P:peptidoglycan metabolic process"/>
    <property type="evidence" value="ECO:0007669"/>
    <property type="project" value="UniProtKB-UniRule"/>
</dbReference>